<proteinExistence type="predicted"/>
<dbReference type="RefSeq" id="XP_040945878.1">
    <property type="nucleotide sequence ID" value="XM_041089944.1"/>
</dbReference>
<keyword evidence="3" id="KW-1185">Reference proteome</keyword>
<sequence length="192" mass="22093">MKAWQMTDFSPVLNSPLHLLLAIVLTIMVTSTVIGPSKHRHSTFGDPNFVENYFKNSRLHFIGTWRNRYRNRFPSLSNGFTKSHSNVSASTQKTPIIHIDMDYFFVSVVIRSHPELNDKPVAVCHSDNPKGIVEISSANYPARDYGWFLSKLYFYIFCNILVGELLFNMRLINFYYASGIKVGMFVRDVKSL</sequence>
<organism evidence="3 4">
    <name type="scientific">Gossypium hirsutum</name>
    <name type="common">Upland cotton</name>
    <name type="synonym">Gossypium mexicanum</name>
    <dbReference type="NCBI Taxonomy" id="3635"/>
    <lineage>
        <taxon>Eukaryota</taxon>
        <taxon>Viridiplantae</taxon>
        <taxon>Streptophyta</taxon>
        <taxon>Embryophyta</taxon>
        <taxon>Tracheophyta</taxon>
        <taxon>Spermatophyta</taxon>
        <taxon>Magnoliopsida</taxon>
        <taxon>eudicotyledons</taxon>
        <taxon>Gunneridae</taxon>
        <taxon>Pentapetalae</taxon>
        <taxon>rosids</taxon>
        <taxon>malvids</taxon>
        <taxon>Malvales</taxon>
        <taxon>Malvaceae</taxon>
        <taxon>Malvoideae</taxon>
        <taxon>Gossypium</taxon>
    </lineage>
</organism>
<accession>A0ABM2ZTD4</accession>
<evidence type="ECO:0000313" key="3">
    <source>
        <dbReference type="Proteomes" id="UP000818029"/>
    </source>
</evidence>
<feature type="transmembrane region" description="Helical" evidence="1">
    <location>
        <begin position="16"/>
        <end position="34"/>
    </location>
</feature>
<dbReference type="PANTHER" id="PTHR45990">
    <property type="entry name" value="DNA REPAIR PROTEIN REV1"/>
    <property type="match status" value="1"/>
</dbReference>
<feature type="transmembrane region" description="Helical" evidence="1">
    <location>
        <begin position="152"/>
        <end position="176"/>
    </location>
</feature>
<reference evidence="4" key="2">
    <citation type="submission" date="2025-08" db="UniProtKB">
        <authorList>
            <consortium name="RefSeq"/>
        </authorList>
    </citation>
    <scope>IDENTIFICATION</scope>
</reference>
<reference evidence="3" key="1">
    <citation type="journal article" date="2020" name="Nat. Genet.">
        <title>Genomic diversifications of five Gossypium allopolyploid species and their impact on cotton improvement.</title>
        <authorList>
            <person name="Chen Z.J."/>
            <person name="Sreedasyam A."/>
            <person name="Ando A."/>
            <person name="Song Q."/>
            <person name="De Santiago L.M."/>
            <person name="Hulse-Kemp A.M."/>
            <person name="Ding M."/>
            <person name="Ye W."/>
            <person name="Kirkbride R.C."/>
            <person name="Jenkins J."/>
            <person name="Plott C."/>
            <person name="Lovell J."/>
            <person name="Lin Y.M."/>
            <person name="Vaughn R."/>
            <person name="Liu B."/>
            <person name="Simpson S."/>
            <person name="Scheffler B.E."/>
            <person name="Wen L."/>
            <person name="Saski C.A."/>
            <person name="Grover C.E."/>
            <person name="Hu G."/>
            <person name="Conover J.L."/>
            <person name="Carlson J.W."/>
            <person name="Shu S."/>
            <person name="Boston L.B."/>
            <person name="Williams M."/>
            <person name="Peterson D.G."/>
            <person name="McGee K."/>
            <person name="Jones D.C."/>
            <person name="Wendel J.F."/>
            <person name="Stelly D.M."/>
            <person name="Grimwood J."/>
            <person name="Schmutz J."/>
        </authorList>
    </citation>
    <scope>NUCLEOTIDE SEQUENCE [LARGE SCALE GENOMIC DNA]</scope>
    <source>
        <strain evidence="3">cv. TM-1</strain>
    </source>
</reference>
<keyword evidence="1" id="KW-0812">Transmembrane</keyword>
<gene>
    <name evidence="4" type="primary">LOC107949490</name>
</gene>
<keyword evidence="1" id="KW-0472">Membrane</keyword>
<dbReference type="Gene3D" id="3.40.1170.60">
    <property type="match status" value="1"/>
</dbReference>
<evidence type="ECO:0000259" key="2">
    <source>
        <dbReference type="PROSITE" id="PS50173"/>
    </source>
</evidence>
<dbReference type="Gene3D" id="6.10.250.1490">
    <property type="match status" value="1"/>
</dbReference>
<evidence type="ECO:0000256" key="1">
    <source>
        <dbReference type="SAM" id="Phobius"/>
    </source>
</evidence>
<dbReference type="Gene3D" id="3.30.70.270">
    <property type="match status" value="1"/>
</dbReference>
<evidence type="ECO:0000313" key="4">
    <source>
        <dbReference type="RefSeq" id="XP_040945878.1"/>
    </source>
</evidence>
<dbReference type="GeneID" id="107949490"/>
<dbReference type="InterPro" id="IPR043502">
    <property type="entry name" value="DNA/RNA_pol_sf"/>
</dbReference>
<dbReference type="PANTHER" id="PTHR45990:SF1">
    <property type="entry name" value="DNA REPAIR PROTEIN REV1"/>
    <property type="match status" value="1"/>
</dbReference>
<keyword evidence="1" id="KW-1133">Transmembrane helix</keyword>
<feature type="domain" description="UmuC" evidence="2">
    <location>
        <begin position="96"/>
        <end position="146"/>
    </location>
</feature>
<name>A0ABM2ZTD4_GOSHI</name>
<protein>
    <submittedName>
        <fullName evidence="4">DNA repair protein REV1-like isoform X1</fullName>
    </submittedName>
</protein>
<dbReference type="SUPFAM" id="SSF56672">
    <property type="entry name" value="DNA/RNA polymerases"/>
    <property type="match status" value="1"/>
</dbReference>
<dbReference type="Proteomes" id="UP000818029">
    <property type="component" value="Chromosome D03"/>
</dbReference>
<dbReference type="InterPro" id="IPR043128">
    <property type="entry name" value="Rev_trsase/Diguanyl_cyclase"/>
</dbReference>
<dbReference type="Pfam" id="PF00817">
    <property type="entry name" value="IMS"/>
    <property type="match status" value="1"/>
</dbReference>
<dbReference type="InterPro" id="IPR001126">
    <property type="entry name" value="UmuC"/>
</dbReference>
<dbReference type="PROSITE" id="PS50173">
    <property type="entry name" value="UMUC"/>
    <property type="match status" value="1"/>
</dbReference>